<reference evidence="9" key="2">
    <citation type="submission" date="2025-08" db="UniProtKB">
        <authorList>
            <consortium name="Ensembl"/>
        </authorList>
    </citation>
    <scope>IDENTIFICATION</scope>
    <source>
        <strain evidence="9">breed Abyssinian</strain>
    </source>
</reference>
<evidence type="ECO:0000313" key="9">
    <source>
        <dbReference type="Ensembl" id="ENSFCTP00005038676.1"/>
    </source>
</evidence>
<evidence type="ECO:0000259" key="8">
    <source>
        <dbReference type="PROSITE" id="PS50835"/>
    </source>
</evidence>
<organism evidence="9 10">
    <name type="scientific">Felis catus</name>
    <name type="common">Cat</name>
    <name type="synonym">Felis silvestris catus</name>
    <dbReference type="NCBI Taxonomy" id="9685"/>
    <lineage>
        <taxon>Eukaryota</taxon>
        <taxon>Metazoa</taxon>
        <taxon>Chordata</taxon>
        <taxon>Craniata</taxon>
        <taxon>Vertebrata</taxon>
        <taxon>Euteleostomi</taxon>
        <taxon>Mammalia</taxon>
        <taxon>Eutheria</taxon>
        <taxon>Laurasiatheria</taxon>
        <taxon>Carnivora</taxon>
        <taxon>Feliformia</taxon>
        <taxon>Felidae</taxon>
        <taxon>Felinae</taxon>
        <taxon>Felis</taxon>
    </lineage>
</organism>
<dbReference type="Proteomes" id="UP000823872">
    <property type="component" value="Chromosome E2"/>
</dbReference>
<dbReference type="InterPro" id="IPR007110">
    <property type="entry name" value="Ig-like_dom"/>
</dbReference>
<feature type="region of interest" description="Disordered" evidence="7">
    <location>
        <begin position="387"/>
        <end position="408"/>
    </location>
</feature>
<keyword evidence="5" id="KW-0472">Membrane</keyword>
<dbReference type="PROSITE" id="PS50835">
    <property type="entry name" value="IG_LIKE"/>
    <property type="match status" value="1"/>
</dbReference>
<evidence type="ECO:0000256" key="4">
    <source>
        <dbReference type="ARBA" id="ARBA00022989"/>
    </source>
</evidence>
<feature type="region of interest" description="Disordered" evidence="7">
    <location>
        <begin position="1"/>
        <end position="60"/>
    </location>
</feature>
<comment type="subcellular location">
    <subcellularLocation>
        <location evidence="1">Membrane</location>
        <topology evidence="1">Single-pass type I membrane protein</topology>
    </subcellularLocation>
</comment>
<feature type="domain" description="Ig-like" evidence="8">
    <location>
        <begin position="291"/>
        <end position="381"/>
    </location>
</feature>
<evidence type="ECO:0000256" key="3">
    <source>
        <dbReference type="ARBA" id="ARBA00022729"/>
    </source>
</evidence>
<name>A0ABI7YWR5_FELCA</name>
<evidence type="ECO:0000256" key="1">
    <source>
        <dbReference type="ARBA" id="ARBA00004479"/>
    </source>
</evidence>
<keyword evidence="10" id="KW-1185">Reference proteome</keyword>
<evidence type="ECO:0000256" key="5">
    <source>
        <dbReference type="ARBA" id="ARBA00023136"/>
    </source>
</evidence>
<keyword evidence="4" id="KW-1133">Transmembrane helix</keyword>
<keyword evidence="2" id="KW-0812">Transmembrane</keyword>
<evidence type="ECO:0000313" key="10">
    <source>
        <dbReference type="Proteomes" id="UP000823872"/>
    </source>
</evidence>
<feature type="compositionally biased region" description="Polar residues" evidence="7">
    <location>
        <begin position="1"/>
        <end position="12"/>
    </location>
</feature>
<dbReference type="Ensembl" id="ENSFCTT00005052704.1">
    <property type="protein sequence ID" value="ENSFCTP00005038676.1"/>
    <property type="gene ID" value="ENSFCTG00005018311.1"/>
</dbReference>
<protein>
    <recommendedName>
        <fullName evidence="8">Ig-like domain-containing protein</fullName>
    </recommendedName>
</protein>
<evidence type="ECO:0000256" key="2">
    <source>
        <dbReference type="ARBA" id="ARBA00022692"/>
    </source>
</evidence>
<sequence length="453" mass="50026">SPLHIPTQTSDPGESLPAEDGFTPSPAVPPLRRPEAPLSIPVHKVLRKSHTKTTAPQPRKARTLISGNNVDEEHASAFGEKLAGPTVAPRATPPPARSGEWISPGFYVSFSCPNEKQCQRALLSDNDVFLPCNSSGSQWYFFLQDGTSWSHTLSSASNIEIIPDSGVLIRSPLPSQTGFYHCQDEDGLQVVQYEIDFQDVSTLHITHKGLGQKPLRNESLSLGGKGIVFTRWEPWQDCNRCGGLGERKRLGYCYIEEPLQEPMPCRLYLGGRKVWSSRMRPEMQVDACHVPCTALTSDYVPFDNFEITEESGSVWLTCPLGSVYRPILWEADNIPLTWQSQLSSQDLDTILEPSNGGKQLRVFQPAIYKCFVQQELMARFNPVPFPGTAETLREEEGGPHRGKGKTQEGKASSILKGLKLLLLLGTVLGLLGVLLKIFHPSQGKSSDQVLLVK</sequence>
<evidence type="ECO:0000256" key="7">
    <source>
        <dbReference type="SAM" id="MobiDB-lite"/>
    </source>
</evidence>
<dbReference type="InterPro" id="IPR039311">
    <property type="entry name" value="FAM187A/B"/>
</dbReference>
<dbReference type="PANTHER" id="PTHR32178:SF8">
    <property type="entry name" value="PROTEIN FAM187B"/>
    <property type="match status" value="1"/>
</dbReference>
<proteinExistence type="predicted"/>
<accession>A0ABI7YWR5</accession>
<dbReference type="GeneTree" id="ENSGT00530000063991"/>
<dbReference type="PANTHER" id="PTHR32178">
    <property type="entry name" value="FAM187"/>
    <property type="match status" value="1"/>
</dbReference>
<keyword evidence="6" id="KW-0325">Glycoprotein</keyword>
<gene>
    <name evidence="9" type="primary">FAM187B</name>
</gene>
<evidence type="ECO:0000256" key="6">
    <source>
        <dbReference type="ARBA" id="ARBA00023180"/>
    </source>
</evidence>
<reference evidence="9 10" key="1">
    <citation type="submission" date="2021-02" db="EMBL/GenBank/DDBJ databases">
        <title>Safari Cat Assemblies.</title>
        <authorList>
            <person name="Bredemeyer K.R."/>
            <person name="Murphy W.J."/>
        </authorList>
    </citation>
    <scope>NUCLEOTIDE SEQUENCE [LARGE SCALE GENOMIC DNA]</scope>
</reference>
<keyword evidence="3" id="KW-0732">Signal</keyword>
<reference evidence="9" key="3">
    <citation type="submission" date="2025-09" db="UniProtKB">
        <authorList>
            <consortium name="Ensembl"/>
        </authorList>
    </citation>
    <scope>IDENTIFICATION</scope>
    <source>
        <strain evidence="9">breed Abyssinian</strain>
    </source>
</reference>